<protein>
    <recommendedName>
        <fullName evidence="4">Lipocalin-like domain-containing protein</fullName>
    </recommendedName>
</protein>
<dbReference type="RefSeq" id="WP_164033649.1">
    <property type="nucleotide sequence ID" value="NZ_JAABOQ010000008.1"/>
</dbReference>
<evidence type="ECO:0000256" key="1">
    <source>
        <dbReference type="SAM" id="SignalP"/>
    </source>
</evidence>
<evidence type="ECO:0000313" key="3">
    <source>
        <dbReference type="Proteomes" id="UP000474296"/>
    </source>
</evidence>
<keyword evidence="3" id="KW-1185">Reference proteome</keyword>
<keyword evidence="1" id="KW-0732">Signal</keyword>
<comment type="caution">
    <text evidence="2">The sequence shown here is derived from an EMBL/GenBank/DDBJ whole genome shotgun (WGS) entry which is preliminary data.</text>
</comment>
<organism evidence="2 3">
    <name type="scientific">Spongiivirga citrea</name>
    <dbReference type="NCBI Taxonomy" id="1481457"/>
    <lineage>
        <taxon>Bacteria</taxon>
        <taxon>Pseudomonadati</taxon>
        <taxon>Bacteroidota</taxon>
        <taxon>Flavobacteriia</taxon>
        <taxon>Flavobacteriales</taxon>
        <taxon>Flavobacteriaceae</taxon>
        <taxon>Spongiivirga</taxon>
    </lineage>
</organism>
<evidence type="ECO:0008006" key="4">
    <source>
        <dbReference type="Google" id="ProtNLM"/>
    </source>
</evidence>
<dbReference type="Proteomes" id="UP000474296">
    <property type="component" value="Unassembled WGS sequence"/>
</dbReference>
<dbReference type="EMBL" id="JAABOQ010000008">
    <property type="protein sequence ID" value="NER18966.1"/>
    <property type="molecule type" value="Genomic_DNA"/>
</dbReference>
<feature type="chain" id="PRO_5026681977" description="Lipocalin-like domain-containing protein" evidence="1">
    <location>
        <begin position="19"/>
        <end position="161"/>
    </location>
</feature>
<proteinExistence type="predicted"/>
<evidence type="ECO:0000313" key="2">
    <source>
        <dbReference type="EMBL" id="NER18966.1"/>
    </source>
</evidence>
<feature type="signal peptide" evidence="1">
    <location>
        <begin position="1"/>
        <end position="18"/>
    </location>
</feature>
<accession>A0A6M0CM02</accession>
<sequence>MKTTIQFLAILFTTICFSQSSVSTSDFEILNNTNWKGQLMYVNYGDGKEVVLPTTLKIEVKGNKVVFATGFSSEPEANSKETIKIKKNGMLFGNEKVTARAIADDGTITITTEYTGKDANRPATMFKSYVFNAKTVTITKEVLFDGESERFVRNRYSYTRI</sequence>
<name>A0A6M0CM02_9FLAO</name>
<dbReference type="AlphaFoldDB" id="A0A6M0CM02"/>
<reference evidence="2 3" key="1">
    <citation type="submission" date="2020-01" db="EMBL/GenBank/DDBJ databases">
        <title>Spongiivirga citrea KCTC 32990T.</title>
        <authorList>
            <person name="Wang G."/>
        </authorList>
    </citation>
    <scope>NUCLEOTIDE SEQUENCE [LARGE SCALE GENOMIC DNA]</scope>
    <source>
        <strain evidence="2 3">KCTC 32990</strain>
    </source>
</reference>
<gene>
    <name evidence="2" type="ORF">GWK10_17255</name>
</gene>